<sequence>LLSFAMISGSAVIILRPIYLVKHWKDERAAKDNTINPDTTEAVMKNIRGIPFLIQVSSTEGQPVSQLAM</sequence>
<accession>A0A0N4W8G4</accession>
<name>A0A0N4W8G4_HAEPC</name>
<organism evidence="1">
    <name type="scientific">Haemonchus placei</name>
    <name type="common">Barber's pole worm</name>
    <dbReference type="NCBI Taxonomy" id="6290"/>
    <lineage>
        <taxon>Eukaryota</taxon>
        <taxon>Metazoa</taxon>
        <taxon>Ecdysozoa</taxon>
        <taxon>Nematoda</taxon>
        <taxon>Chromadorea</taxon>
        <taxon>Rhabditida</taxon>
        <taxon>Rhabditina</taxon>
        <taxon>Rhabditomorpha</taxon>
        <taxon>Strongyloidea</taxon>
        <taxon>Trichostrongylidae</taxon>
        <taxon>Haemonchus</taxon>
    </lineage>
</organism>
<protein>
    <submittedName>
        <fullName evidence="1">Amino acid transporter</fullName>
    </submittedName>
</protein>
<proteinExistence type="predicted"/>
<dbReference type="AlphaFoldDB" id="A0A0N4W8G4"/>
<evidence type="ECO:0000313" key="1">
    <source>
        <dbReference type="WBParaSite" id="HPLM_0000649401-mRNA-1"/>
    </source>
</evidence>
<dbReference type="WBParaSite" id="HPLM_0000649401-mRNA-1">
    <property type="protein sequence ID" value="HPLM_0000649401-mRNA-1"/>
    <property type="gene ID" value="HPLM_0000649401"/>
</dbReference>
<reference evidence="1" key="1">
    <citation type="submission" date="2017-02" db="UniProtKB">
        <authorList>
            <consortium name="WormBaseParasite"/>
        </authorList>
    </citation>
    <scope>IDENTIFICATION</scope>
</reference>